<accession>A0A9Q3H0X8</accession>
<dbReference type="AlphaFoldDB" id="A0A9Q3H0X8"/>
<protein>
    <recommendedName>
        <fullName evidence="3">GAG-pre-integrase domain-containing protein</fullName>
    </recommendedName>
</protein>
<evidence type="ECO:0008006" key="3">
    <source>
        <dbReference type="Google" id="ProtNLM"/>
    </source>
</evidence>
<proteinExistence type="predicted"/>
<reference evidence="1" key="1">
    <citation type="submission" date="2021-03" db="EMBL/GenBank/DDBJ databases">
        <title>Draft genome sequence of rust myrtle Austropuccinia psidii MF-1, a brazilian biotype.</title>
        <authorList>
            <person name="Quecine M.C."/>
            <person name="Pachon D.M.R."/>
            <person name="Bonatelli M.L."/>
            <person name="Correr F.H."/>
            <person name="Franceschini L.M."/>
            <person name="Leite T.F."/>
            <person name="Margarido G.R.A."/>
            <person name="Almeida C.A."/>
            <person name="Ferrarezi J.A."/>
            <person name="Labate C.A."/>
        </authorList>
    </citation>
    <scope>NUCLEOTIDE SEQUENCE</scope>
    <source>
        <strain evidence="1">MF-1</strain>
    </source>
</reference>
<dbReference type="EMBL" id="AVOT02009261">
    <property type="protein sequence ID" value="MBW0487718.1"/>
    <property type="molecule type" value="Genomic_DNA"/>
</dbReference>
<dbReference type="Proteomes" id="UP000765509">
    <property type="component" value="Unassembled WGS sequence"/>
</dbReference>
<keyword evidence="2" id="KW-1185">Reference proteome</keyword>
<evidence type="ECO:0000313" key="2">
    <source>
        <dbReference type="Proteomes" id="UP000765509"/>
    </source>
</evidence>
<organism evidence="1 2">
    <name type="scientific">Austropuccinia psidii MF-1</name>
    <dbReference type="NCBI Taxonomy" id="1389203"/>
    <lineage>
        <taxon>Eukaryota</taxon>
        <taxon>Fungi</taxon>
        <taxon>Dikarya</taxon>
        <taxon>Basidiomycota</taxon>
        <taxon>Pucciniomycotina</taxon>
        <taxon>Pucciniomycetes</taxon>
        <taxon>Pucciniales</taxon>
        <taxon>Sphaerophragmiaceae</taxon>
        <taxon>Austropuccinia</taxon>
    </lineage>
</organism>
<gene>
    <name evidence="1" type="ORF">O181_027433</name>
</gene>
<sequence length="379" mass="41553">MNDSPNSYTTLSEIKNLEKLNSLNFISWKRSIVASLGIRKLEHLLNPGKPDNEDLKQKQTVFYFIAGHLAAENYDKFVSKDSKDPSKLWCSIKEHYASTSAENVASHLGKTFSIKSPSSSSGLSESISLFHSTSKLLCSLSPNLFTGDVMPQVLAFYVLLMLPESSRHVSTAVFHSIKVSTKIPTVKEVFKEVEIDILQRTDTDKELSMALKATTKPNRHGCSNAVAPDESLFLNTNSTAKFLYVDNGAKLHVAAEATLQLTTSLGKLSLPNALVVPLASSILIPLGSFLNDGETLKGHKRGVNLFYKNNCLILTTQIVNNVLLINTPPVTRACVSIKPDPLMIHKQLGHPNTFAASKLFPNVDFSNVHCISCSLSKSH</sequence>
<comment type="caution">
    <text evidence="1">The sequence shown here is derived from an EMBL/GenBank/DDBJ whole genome shotgun (WGS) entry which is preliminary data.</text>
</comment>
<evidence type="ECO:0000313" key="1">
    <source>
        <dbReference type="EMBL" id="MBW0487718.1"/>
    </source>
</evidence>
<dbReference type="OrthoDB" id="3943081at2759"/>
<name>A0A9Q3H0X8_9BASI</name>